<name>A0A5N5NZZ2_9ROSI</name>
<evidence type="ECO:0000256" key="1">
    <source>
        <dbReference type="SAM" id="Phobius"/>
    </source>
</evidence>
<dbReference type="AlphaFoldDB" id="A0A5N5NZZ2"/>
<feature type="transmembrane region" description="Helical" evidence="1">
    <location>
        <begin position="34"/>
        <end position="53"/>
    </location>
</feature>
<keyword evidence="3" id="KW-1185">Reference proteome</keyword>
<feature type="transmembrane region" description="Helical" evidence="1">
    <location>
        <begin position="6"/>
        <end position="27"/>
    </location>
</feature>
<proteinExistence type="predicted"/>
<keyword evidence="1" id="KW-1133">Transmembrane helix</keyword>
<dbReference type="Proteomes" id="UP000326939">
    <property type="component" value="Chromosome 1"/>
</dbReference>
<evidence type="ECO:0000313" key="3">
    <source>
        <dbReference type="Proteomes" id="UP000326939"/>
    </source>
</evidence>
<protein>
    <submittedName>
        <fullName evidence="2">Uncharacterized protein</fullName>
    </submittedName>
</protein>
<accession>A0A5N5NZZ2</accession>
<keyword evidence="1" id="KW-0812">Transmembrane</keyword>
<keyword evidence="1" id="KW-0472">Membrane</keyword>
<dbReference type="EMBL" id="VDCV01000001">
    <property type="protein sequence ID" value="KAB5573010.1"/>
    <property type="molecule type" value="Genomic_DNA"/>
</dbReference>
<dbReference type="PANTHER" id="PTHR38928:SF9">
    <property type="entry name" value="TRANSMEMBRANE PROTEIN"/>
    <property type="match status" value="1"/>
</dbReference>
<dbReference type="PANTHER" id="PTHR38928">
    <property type="entry name" value="ARGOS7"/>
    <property type="match status" value="1"/>
</dbReference>
<organism evidence="2 3">
    <name type="scientific">Salix brachista</name>
    <dbReference type="NCBI Taxonomy" id="2182728"/>
    <lineage>
        <taxon>Eukaryota</taxon>
        <taxon>Viridiplantae</taxon>
        <taxon>Streptophyta</taxon>
        <taxon>Embryophyta</taxon>
        <taxon>Tracheophyta</taxon>
        <taxon>Spermatophyta</taxon>
        <taxon>Magnoliopsida</taxon>
        <taxon>eudicotyledons</taxon>
        <taxon>Gunneridae</taxon>
        <taxon>Pentapetalae</taxon>
        <taxon>rosids</taxon>
        <taxon>fabids</taxon>
        <taxon>Malpighiales</taxon>
        <taxon>Salicaceae</taxon>
        <taxon>Saliceae</taxon>
        <taxon>Salix</taxon>
    </lineage>
</organism>
<sequence length="93" mass="10039">MVQCFSIVSVLILTVLAASMLVLPLILPPLPPPPLMILFFPVGIMAALMFLALSPSDAGANVPLVLSGFMVHSFVSSTFSAFEFWVSFRILQN</sequence>
<gene>
    <name evidence="2" type="ORF">DKX38_000204</name>
</gene>
<reference evidence="3" key="1">
    <citation type="journal article" date="2019" name="Gigascience">
        <title>De novo genome assembly of the endangered Acer yangbiense, a plant species with extremely small populations endemic to Yunnan Province, China.</title>
        <authorList>
            <person name="Yang J."/>
            <person name="Wariss H.M."/>
            <person name="Tao L."/>
            <person name="Zhang R."/>
            <person name="Yun Q."/>
            <person name="Hollingsworth P."/>
            <person name="Dao Z."/>
            <person name="Luo G."/>
            <person name="Guo H."/>
            <person name="Ma Y."/>
            <person name="Sun W."/>
        </authorList>
    </citation>
    <scope>NUCLEOTIDE SEQUENCE [LARGE SCALE GENOMIC DNA]</scope>
    <source>
        <strain evidence="3">cv. br00</strain>
    </source>
</reference>
<evidence type="ECO:0000313" key="2">
    <source>
        <dbReference type="EMBL" id="KAB5573010.1"/>
    </source>
</evidence>
<comment type="caution">
    <text evidence="2">The sequence shown here is derived from an EMBL/GenBank/DDBJ whole genome shotgun (WGS) entry which is preliminary data.</text>
</comment>
<feature type="transmembrane region" description="Helical" evidence="1">
    <location>
        <begin position="65"/>
        <end position="86"/>
    </location>
</feature>